<keyword evidence="1" id="KW-1133">Transmembrane helix</keyword>
<dbReference type="RefSeq" id="WP_138015111.1">
    <property type="nucleotide sequence ID" value="NZ_SULI01000003.1"/>
</dbReference>
<gene>
    <name evidence="2" type="ORF">FAP39_04080</name>
</gene>
<reference evidence="2 3" key="1">
    <citation type="submission" date="2019-04" db="EMBL/GenBank/DDBJ databases">
        <title>Genome sequence of Pelagicola litoralis CL-ES2.</title>
        <authorList>
            <person name="Cao J."/>
        </authorList>
    </citation>
    <scope>NUCLEOTIDE SEQUENCE [LARGE SCALE GENOMIC DNA]</scope>
    <source>
        <strain evidence="2 3">CL-ES2</strain>
    </source>
</reference>
<evidence type="ECO:0000256" key="1">
    <source>
        <dbReference type="SAM" id="Phobius"/>
    </source>
</evidence>
<sequence>MNTSLVLALIWMVLANLRAMFPSKDNLWRFAYGMIAVGLPILAYVWWENGVWIALVFLLAAMWVMRWPVIYLGRWVRKHLAKPKG</sequence>
<keyword evidence="3" id="KW-1185">Reference proteome</keyword>
<dbReference type="Pfam" id="PF10658">
    <property type="entry name" value="DUF2484"/>
    <property type="match status" value="1"/>
</dbReference>
<accession>A0A4U7N7R0</accession>
<comment type="caution">
    <text evidence="2">The sequence shown here is derived from an EMBL/GenBank/DDBJ whole genome shotgun (WGS) entry which is preliminary data.</text>
</comment>
<keyword evidence="1" id="KW-0472">Membrane</keyword>
<dbReference type="AlphaFoldDB" id="A0A4U7N7R0"/>
<evidence type="ECO:0000313" key="2">
    <source>
        <dbReference type="EMBL" id="TKZ21788.1"/>
    </source>
</evidence>
<proteinExistence type="predicted"/>
<dbReference type="OrthoDB" id="7862849at2"/>
<evidence type="ECO:0000313" key="3">
    <source>
        <dbReference type="Proteomes" id="UP000306575"/>
    </source>
</evidence>
<dbReference type="EMBL" id="SULI01000003">
    <property type="protein sequence ID" value="TKZ21788.1"/>
    <property type="molecule type" value="Genomic_DNA"/>
</dbReference>
<keyword evidence="1" id="KW-0812">Transmembrane</keyword>
<feature type="transmembrane region" description="Helical" evidence="1">
    <location>
        <begin position="29"/>
        <end position="47"/>
    </location>
</feature>
<protein>
    <submittedName>
        <fullName evidence="2">DUF2484 family protein</fullName>
    </submittedName>
</protein>
<dbReference type="Proteomes" id="UP000306575">
    <property type="component" value="Unassembled WGS sequence"/>
</dbReference>
<feature type="transmembrane region" description="Helical" evidence="1">
    <location>
        <begin position="52"/>
        <end position="73"/>
    </location>
</feature>
<dbReference type="InterPro" id="IPR018919">
    <property type="entry name" value="DUF2484"/>
</dbReference>
<name>A0A4U7N7R0_9RHOB</name>
<organism evidence="2 3">
    <name type="scientific">Shimia litoralis</name>
    <dbReference type="NCBI Taxonomy" id="420403"/>
    <lineage>
        <taxon>Bacteria</taxon>
        <taxon>Pseudomonadati</taxon>
        <taxon>Pseudomonadota</taxon>
        <taxon>Alphaproteobacteria</taxon>
        <taxon>Rhodobacterales</taxon>
        <taxon>Roseobacteraceae</taxon>
    </lineage>
</organism>